<dbReference type="Proteomes" id="UP000623467">
    <property type="component" value="Unassembled WGS sequence"/>
</dbReference>
<reference evidence="2" key="1">
    <citation type="submission" date="2020-05" db="EMBL/GenBank/DDBJ databases">
        <title>Mycena genomes resolve the evolution of fungal bioluminescence.</title>
        <authorList>
            <person name="Tsai I.J."/>
        </authorList>
    </citation>
    <scope>NUCLEOTIDE SEQUENCE</scope>
    <source>
        <strain evidence="2">160909Yilan</strain>
    </source>
</reference>
<accession>A0A8H6YLJ5</accession>
<dbReference type="PANTHER" id="PTHR21310:SF15">
    <property type="entry name" value="AMINOGLYCOSIDE PHOSPHOTRANSFERASE DOMAIN-CONTAINING PROTEIN"/>
    <property type="match status" value="1"/>
</dbReference>
<dbReference type="OrthoDB" id="3554464at2759"/>
<comment type="caution">
    <text evidence="2">The sequence shown here is derived from an EMBL/GenBank/DDBJ whole genome shotgun (WGS) entry which is preliminary data.</text>
</comment>
<proteinExistence type="predicted"/>
<evidence type="ECO:0008006" key="4">
    <source>
        <dbReference type="Google" id="ProtNLM"/>
    </source>
</evidence>
<dbReference type="InterPro" id="IPR011009">
    <property type="entry name" value="Kinase-like_dom_sf"/>
</dbReference>
<evidence type="ECO:0000313" key="3">
    <source>
        <dbReference type="Proteomes" id="UP000623467"/>
    </source>
</evidence>
<dbReference type="EMBL" id="JACAZH010000008">
    <property type="protein sequence ID" value="KAF7361244.1"/>
    <property type="molecule type" value="Genomic_DNA"/>
</dbReference>
<dbReference type="SUPFAM" id="SSF56112">
    <property type="entry name" value="Protein kinase-like (PK-like)"/>
    <property type="match status" value="1"/>
</dbReference>
<evidence type="ECO:0000313" key="2">
    <source>
        <dbReference type="EMBL" id="KAF7361244.1"/>
    </source>
</evidence>
<feature type="region of interest" description="Disordered" evidence="1">
    <location>
        <begin position="1"/>
        <end position="31"/>
    </location>
</feature>
<gene>
    <name evidence="2" type="ORF">MSAN_01156500</name>
</gene>
<dbReference type="InterPro" id="IPR051678">
    <property type="entry name" value="AGP_Transferase"/>
</dbReference>
<evidence type="ECO:0000256" key="1">
    <source>
        <dbReference type="SAM" id="MobiDB-lite"/>
    </source>
</evidence>
<dbReference type="PANTHER" id="PTHR21310">
    <property type="entry name" value="AMINOGLYCOSIDE PHOSPHOTRANSFERASE-RELATED-RELATED"/>
    <property type="match status" value="1"/>
</dbReference>
<keyword evidence="3" id="KW-1185">Reference proteome</keyword>
<dbReference type="AlphaFoldDB" id="A0A8H6YLJ5"/>
<organism evidence="2 3">
    <name type="scientific">Mycena sanguinolenta</name>
    <dbReference type="NCBI Taxonomy" id="230812"/>
    <lineage>
        <taxon>Eukaryota</taxon>
        <taxon>Fungi</taxon>
        <taxon>Dikarya</taxon>
        <taxon>Basidiomycota</taxon>
        <taxon>Agaricomycotina</taxon>
        <taxon>Agaricomycetes</taxon>
        <taxon>Agaricomycetidae</taxon>
        <taxon>Agaricales</taxon>
        <taxon>Marasmiineae</taxon>
        <taxon>Mycenaceae</taxon>
        <taxon>Mycena</taxon>
    </lineage>
</organism>
<sequence length="458" mass="51742">MTPNDPGAGPSSGGQSKSSTQSSWSTDSSSAWDDWPRDFDGTGLFERINCAADEPIFRFDVGTVLDEVEQQLGSTVVDIPKVGKGSNYFGMHLRLANGLDVLVRLARCDVNWLRRNVEEISELVRQQAYEVEFEAQVYQLLRAQDRIPTPNLLYCRAAAYKPSAPPTPHRLPPRDTLGRALFLFEKTPGVNNVWPDDTHRRFSILEQCARIRAALFSFPLPPSFVATWLRRAPCPKFLPIDVDIAPTRDFAIAFLAAKIHETIPDRGGFIGWEEDRTTVGPAALRAKQALLRLLPWVMPREADSTHDGREGEGGGRLYRLVFDHGDFGIHNMTITDTEPPAVTSLYDWEMGHIVPALLSDPQISVYVDLELDPEEGEPTISRVWDGISMEERREYEACAEHYFQCLGKESPEYLDVIRAGRDARKIWFTLKSWRGDEPERYFGKLGAWAEDRLSQFVT</sequence>
<protein>
    <recommendedName>
        <fullName evidence="4">Aminoglycoside phosphotransferase domain-containing protein</fullName>
    </recommendedName>
</protein>
<name>A0A8H6YLJ5_9AGAR</name>